<dbReference type="RefSeq" id="WP_017714126.1">
    <property type="nucleotide sequence ID" value="NZ_KB235941.1"/>
</dbReference>
<evidence type="ECO:0000256" key="6">
    <source>
        <dbReference type="PIRSR" id="PIRSR600821-52"/>
    </source>
</evidence>
<dbReference type="PROSITE" id="PS00395">
    <property type="entry name" value="ALANINE_RACEMASE"/>
    <property type="match status" value="1"/>
</dbReference>
<comment type="caution">
    <text evidence="8">The sequence shown here is derived from an EMBL/GenBank/DDBJ whole genome shotgun (WGS) entry which is preliminary data.</text>
</comment>
<evidence type="ECO:0000259" key="7">
    <source>
        <dbReference type="SMART" id="SM01005"/>
    </source>
</evidence>
<dbReference type="SUPFAM" id="SSF51419">
    <property type="entry name" value="PLP-binding barrel"/>
    <property type="match status" value="1"/>
</dbReference>
<dbReference type="OrthoDB" id="9813814at2"/>
<dbReference type="Gene3D" id="2.40.37.10">
    <property type="entry name" value="Lyase, Ornithine Decarboxylase, Chain A, domain 1"/>
    <property type="match status" value="1"/>
</dbReference>
<feature type="modified residue" description="N6-(pyridoxal phosphate)lysine" evidence="4 5">
    <location>
        <position position="45"/>
    </location>
</feature>
<evidence type="ECO:0000313" key="8">
    <source>
        <dbReference type="EMBL" id="KKJ01411.1"/>
    </source>
</evidence>
<evidence type="ECO:0000256" key="2">
    <source>
        <dbReference type="ARBA" id="ARBA00022898"/>
    </source>
</evidence>
<feature type="domain" description="Alanine racemase C-terminal" evidence="7">
    <location>
        <begin position="256"/>
        <end position="384"/>
    </location>
</feature>
<protein>
    <recommendedName>
        <fullName evidence="4">Alanine racemase</fullName>
        <ecNumber evidence="4">5.1.1.1</ecNumber>
    </recommendedName>
</protein>
<comment type="function">
    <text evidence="4">Catalyzes the interconversion of L-alanine and D-alanine. May also act on other amino acids.</text>
</comment>
<dbReference type="Gene3D" id="3.20.20.10">
    <property type="entry name" value="Alanine racemase"/>
    <property type="match status" value="1"/>
</dbReference>
<dbReference type="Pfam" id="PF00842">
    <property type="entry name" value="Ala_racemase_C"/>
    <property type="match status" value="1"/>
</dbReference>
<dbReference type="EMBL" id="AJTX02000002">
    <property type="protein sequence ID" value="KKJ01411.1"/>
    <property type="molecule type" value="Genomic_DNA"/>
</dbReference>
<dbReference type="PANTHER" id="PTHR30511:SF0">
    <property type="entry name" value="ALANINE RACEMASE, CATABOLIC-RELATED"/>
    <property type="match status" value="1"/>
</dbReference>
<evidence type="ECO:0000256" key="4">
    <source>
        <dbReference type="HAMAP-Rule" id="MF_01201"/>
    </source>
</evidence>
<dbReference type="EC" id="5.1.1.1" evidence="4"/>
<evidence type="ECO:0000256" key="3">
    <source>
        <dbReference type="ARBA" id="ARBA00023235"/>
    </source>
</evidence>
<dbReference type="eggNOG" id="COG0787">
    <property type="taxonomic scope" value="Bacteria"/>
</dbReference>
<dbReference type="GO" id="GO:0008784">
    <property type="term" value="F:alanine racemase activity"/>
    <property type="evidence" value="ECO:0007669"/>
    <property type="project" value="UniProtKB-UniRule"/>
</dbReference>
<dbReference type="CDD" id="cd00430">
    <property type="entry name" value="PLPDE_III_AR"/>
    <property type="match status" value="1"/>
</dbReference>
<keyword evidence="9" id="KW-1185">Reference proteome</keyword>
<sequence length="405" mass="43985">MSDQRLDILPRQRAWVEVDLEALAHNVRQIRGLLAAQTDLLAVVKADAYGHGSIGVAQTALQAGATWLGVATVMEGIELRRAGINAPILLLGSVHTPAEIQAIAQWQIQPTLCSPKQALIFSETLSSGDRALSVHLKLDTGMARLGAPWTEAVEFVQWVQRLPHLTVASVYSHFATADEVDQTLLWQQKHCFDQAIAALRAQGICPPCLHLANSAATLLDSHLHYDMVRVGLALYGLYPAPHFRDNPDRSLDLRPVLQVKARVTQVKTIQAGMGVSYGHRFIARQETRVATVGIGYADGVPRLLSNQMQVLVRGQAVPQIGSVTMDQLMLDVSGLDLVEPGEVVTLLGQSGNIRLGAEDWAMAIGTISWEILCGFKHRLPRVAVRSTVLDRSLSSNPGCRLPSVG</sequence>
<dbReference type="UniPathway" id="UPA00042">
    <property type="reaction ID" value="UER00497"/>
</dbReference>
<dbReference type="InterPro" id="IPR000821">
    <property type="entry name" value="Ala_racemase"/>
</dbReference>
<dbReference type="FunFam" id="3.20.20.10:FF:000002">
    <property type="entry name" value="Alanine racemase"/>
    <property type="match status" value="1"/>
</dbReference>
<dbReference type="Pfam" id="PF01168">
    <property type="entry name" value="Ala_racemase_N"/>
    <property type="match status" value="1"/>
</dbReference>
<comment type="similarity">
    <text evidence="4">Belongs to the alanine racemase family.</text>
</comment>
<dbReference type="NCBIfam" id="TIGR00492">
    <property type="entry name" value="alr"/>
    <property type="match status" value="1"/>
</dbReference>
<dbReference type="SMART" id="SM01005">
    <property type="entry name" value="Ala_racemase_C"/>
    <property type="match status" value="1"/>
</dbReference>
<keyword evidence="3 4" id="KW-0413">Isomerase</keyword>
<feature type="binding site" evidence="4 6">
    <location>
        <position position="144"/>
    </location>
    <ligand>
        <name>substrate</name>
    </ligand>
</feature>
<reference evidence="8" key="1">
    <citation type="submission" date="2012-04" db="EMBL/GenBank/DDBJ databases">
        <authorList>
            <person name="Borisov I.G."/>
            <person name="Ivanikova N.V."/>
            <person name="Pinevich A.V."/>
        </authorList>
    </citation>
    <scope>NUCLEOTIDE SEQUENCE</scope>
    <source>
        <strain evidence="8">CALU 1027</strain>
    </source>
</reference>
<evidence type="ECO:0000256" key="5">
    <source>
        <dbReference type="PIRSR" id="PIRSR600821-50"/>
    </source>
</evidence>
<evidence type="ECO:0000313" key="9">
    <source>
        <dbReference type="Proteomes" id="UP000034681"/>
    </source>
</evidence>
<dbReference type="GO" id="GO:0030632">
    <property type="term" value="P:D-alanine biosynthetic process"/>
    <property type="evidence" value="ECO:0007669"/>
    <property type="project" value="UniProtKB-UniRule"/>
</dbReference>
<comment type="catalytic activity">
    <reaction evidence="4">
        <text>L-alanine = D-alanine</text>
        <dbReference type="Rhea" id="RHEA:20249"/>
        <dbReference type="ChEBI" id="CHEBI:57416"/>
        <dbReference type="ChEBI" id="CHEBI:57972"/>
        <dbReference type="EC" id="5.1.1.1"/>
    </reaction>
</comment>
<dbReference type="InterPro" id="IPR020622">
    <property type="entry name" value="Ala_racemase_pyridoxalP-BS"/>
</dbReference>
<dbReference type="SUPFAM" id="SSF50621">
    <property type="entry name" value="Alanine racemase C-terminal domain-like"/>
    <property type="match status" value="1"/>
</dbReference>
<dbReference type="Proteomes" id="UP000034681">
    <property type="component" value="Unassembled WGS sequence"/>
</dbReference>
<proteinExistence type="inferred from homology"/>
<dbReference type="AlphaFoldDB" id="A0A0M2PYA1"/>
<dbReference type="PRINTS" id="PR00992">
    <property type="entry name" value="ALARACEMASE"/>
</dbReference>
<dbReference type="InterPro" id="IPR001608">
    <property type="entry name" value="Ala_racemase_N"/>
</dbReference>
<dbReference type="STRING" id="317619.GCA_000332315_03975"/>
<dbReference type="GO" id="GO:0005829">
    <property type="term" value="C:cytosol"/>
    <property type="evidence" value="ECO:0007669"/>
    <property type="project" value="TreeGrafter"/>
</dbReference>
<dbReference type="HAMAP" id="MF_01201">
    <property type="entry name" value="Ala_racemase"/>
    <property type="match status" value="1"/>
</dbReference>
<organism evidence="8 9">
    <name type="scientific">Prochlorothrix hollandica PCC 9006 = CALU 1027</name>
    <dbReference type="NCBI Taxonomy" id="317619"/>
    <lineage>
        <taxon>Bacteria</taxon>
        <taxon>Bacillati</taxon>
        <taxon>Cyanobacteriota</taxon>
        <taxon>Cyanophyceae</taxon>
        <taxon>Prochlorotrichales</taxon>
        <taxon>Prochlorotrichaceae</taxon>
        <taxon>Prochlorothrix</taxon>
    </lineage>
</organism>
<dbReference type="InterPro" id="IPR029066">
    <property type="entry name" value="PLP-binding_barrel"/>
</dbReference>
<comment type="pathway">
    <text evidence="4">Amino-acid biosynthesis; D-alanine biosynthesis; D-alanine from L-alanine: step 1/1.</text>
</comment>
<gene>
    <name evidence="8" type="ORF">PROH_03480</name>
</gene>
<dbReference type="InterPro" id="IPR011079">
    <property type="entry name" value="Ala_racemase_C"/>
</dbReference>
<dbReference type="InterPro" id="IPR009006">
    <property type="entry name" value="Ala_racemase/Decarboxylase_C"/>
</dbReference>
<name>A0A0M2PYA1_PROHO</name>
<feature type="binding site" evidence="4 6">
    <location>
        <position position="325"/>
    </location>
    <ligand>
        <name>substrate</name>
    </ligand>
</feature>
<dbReference type="GO" id="GO:0030170">
    <property type="term" value="F:pyridoxal phosphate binding"/>
    <property type="evidence" value="ECO:0007669"/>
    <property type="project" value="UniProtKB-UniRule"/>
</dbReference>
<accession>A0A0M2PYA1</accession>
<dbReference type="PANTHER" id="PTHR30511">
    <property type="entry name" value="ALANINE RACEMASE"/>
    <property type="match status" value="1"/>
</dbReference>
<feature type="active site" description="Proton acceptor; specific for D-alanine" evidence="4">
    <location>
        <position position="45"/>
    </location>
</feature>
<feature type="active site" description="Proton acceptor; specific for L-alanine" evidence="4">
    <location>
        <position position="277"/>
    </location>
</feature>
<comment type="cofactor">
    <cofactor evidence="1 4 5">
        <name>pyridoxal 5'-phosphate</name>
        <dbReference type="ChEBI" id="CHEBI:597326"/>
    </cofactor>
</comment>
<evidence type="ECO:0000256" key="1">
    <source>
        <dbReference type="ARBA" id="ARBA00001933"/>
    </source>
</evidence>
<keyword evidence="2 4" id="KW-0663">Pyridoxal phosphate</keyword>